<dbReference type="EMBL" id="MNCJ02000319">
    <property type="protein sequence ID" value="KAF5810015.1"/>
    <property type="molecule type" value="Genomic_DNA"/>
</dbReference>
<keyword evidence="3" id="KW-1185">Reference proteome</keyword>
<evidence type="ECO:0000313" key="2">
    <source>
        <dbReference type="EMBL" id="KAF5810015.1"/>
    </source>
</evidence>
<feature type="transmembrane region" description="Helical" evidence="1">
    <location>
        <begin position="37"/>
        <end position="57"/>
    </location>
</feature>
<proteinExistence type="predicted"/>
<keyword evidence="1" id="KW-0812">Transmembrane</keyword>
<sequence>MKSEVGISFFYVRFGESIIDKSIGVETRVLMYVRWKVVFYCANVVYVGVIVGCQTVVDNRSFFFIETGVLIMEVPFLSVVPTGWFDLDMLQNSNFCLN</sequence>
<feature type="transmembrane region" description="Helical" evidence="1">
    <location>
        <begin position="63"/>
        <end position="85"/>
    </location>
</feature>
<evidence type="ECO:0000256" key="1">
    <source>
        <dbReference type="SAM" id="Phobius"/>
    </source>
</evidence>
<evidence type="ECO:0000313" key="3">
    <source>
        <dbReference type="Proteomes" id="UP000215914"/>
    </source>
</evidence>
<keyword evidence="1" id="KW-0472">Membrane</keyword>
<name>A0A9K3J781_HELAN</name>
<comment type="caution">
    <text evidence="2">The sequence shown here is derived from an EMBL/GenBank/DDBJ whole genome shotgun (WGS) entry which is preliminary data.</text>
</comment>
<gene>
    <name evidence="2" type="ORF">HanXRQr2_Chr04g0164341</name>
</gene>
<dbReference type="Proteomes" id="UP000215914">
    <property type="component" value="Unassembled WGS sequence"/>
</dbReference>
<organism evidence="2 3">
    <name type="scientific">Helianthus annuus</name>
    <name type="common">Common sunflower</name>
    <dbReference type="NCBI Taxonomy" id="4232"/>
    <lineage>
        <taxon>Eukaryota</taxon>
        <taxon>Viridiplantae</taxon>
        <taxon>Streptophyta</taxon>
        <taxon>Embryophyta</taxon>
        <taxon>Tracheophyta</taxon>
        <taxon>Spermatophyta</taxon>
        <taxon>Magnoliopsida</taxon>
        <taxon>eudicotyledons</taxon>
        <taxon>Gunneridae</taxon>
        <taxon>Pentapetalae</taxon>
        <taxon>asterids</taxon>
        <taxon>campanulids</taxon>
        <taxon>Asterales</taxon>
        <taxon>Asteraceae</taxon>
        <taxon>Asteroideae</taxon>
        <taxon>Heliantheae alliance</taxon>
        <taxon>Heliantheae</taxon>
        <taxon>Helianthus</taxon>
    </lineage>
</organism>
<keyword evidence="1" id="KW-1133">Transmembrane helix</keyword>
<dbReference type="Gramene" id="mRNA:HanXRQr2_Chr04g0164341">
    <property type="protein sequence ID" value="mRNA:HanXRQr2_Chr04g0164341"/>
    <property type="gene ID" value="HanXRQr2_Chr04g0164341"/>
</dbReference>
<evidence type="ECO:0008006" key="4">
    <source>
        <dbReference type="Google" id="ProtNLM"/>
    </source>
</evidence>
<protein>
    <recommendedName>
        <fullName evidence="4">Transmembrane protein</fullName>
    </recommendedName>
</protein>
<reference evidence="2" key="1">
    <citation type="journal article" date="2017" name="Nature">
        <title>The sunflower genome provides insights into oil metabolism, flowering and Asterid evolution.</title>
        <authorList>
            <person name="Badouin H."/>
            <person name="Gouzy J."/>
            <person name="Grassa C.J."/>
            <person name="Murat F."/>
            <person name="Staton S.E."/>
            <person name="Cottret L."/>
            <person name="Lelandais-Briere C."/>
            <person name="Owens G.L."/>
            <person name="Carrere S."/>
            <person name="Mayjonade B."/>
            <person name="Legrand L."/>
            <person name="Gill N."/>
            <person name="Kane N.C."/>
            <person name="Bowers J.E."/>
            <person name="Hubner S."/>
            <person name="Bellec A."/>
            <person name="Berard A."/>
            <person name="Berges H."/>
            <person name="Blanchet N."/>
            <person name="Boniface M.C."/>
            <person name="Brunel D."/>
            <person name="Catrice O."/>
            <person name="Chaidir N."/>
            <person name="Claudel C."/>
            <person name="Donnadieu C."/>
            <person name="Faraut T."/>
            <person name="Fievet G."/>
            <person name="Helmstetter N."/>
            <person name="King M."/>
            <person name="Knapp S.J."/>
            <person name="Lai Z."/>
            <person name="Le Paslier M.C."/>
            <person name="Lippi Y."/>
            <person name="Lorenzon L."/>
            <person name="Mandel J.R."/>
            <person name="Marage G."/>
            <person name="Marchand G."/>
            <person name="Marquand E."/>
            <person name="Bret-Mestries E."/>
            <person name="Morien E."/>
            <person name="Nambeesan S."/>
            <person name="Nguyen T."/>
            <person name="Pegot-Espagnet P."/>
            <person name="Pouilly N."/>
            <person name="Raftis F."/>
            <person name="Sallet E."/>
            <person name="Schiex T."/>
            <person name="Thomas J."/>
            <person name="Vandecasteele C."/>
            <person name="Vares D."/>
            <person name="Vear F."/>
            <person name="Vautrin S."/>
            <person name="Crespi M."/>
            <person name="Mangin B."/>
            <person name="Burke J.M."/>
            <person name="Salse J."/>
            <person name="Munos S."/>
            <person name="Vincourt P."/>
            <person name="Rieseberg L.H."/>
            <person name="Langlade N.B."/>
        </authorList>
    </citation>
    <scope>NUCLEOTIDE SEQUENCE</scope>
    <source>
        <tissue evidence="2">Leaves</tissue>
    </source>
</reference>
<reference evidence="2" key="2">
    <citation type="submission" date="2020-06" db="EMBL/GenBank/DDBJ databases">
        <title>Helianthus annuus Genome sequencing and assembly Release 2.</title>
        <authorList>
            <person name="Gouzy J."/>
            <person name="Langlade N."/>
            <person name="Munos S."/>
        </authorList>
    </citation>
    <scope>NUCLEOTIDE SEQUENCE</scope>
    <source>
        <tissue evidence="2">Leaves</tissue>
    </source>
</reference>
<dbReference type="AlphaFoldDB" id="A0A9K3J781"/>
<accession>A0A9K3J781</accession>